<dbReference type="InterPro" id="IPR036186">
    <property type="entry name" value="Serpin_sf"/>
</dbReference>
<protein>
    <submittedName>
        <fullName evidence="7">Serpin B9 like protein</fullName>
    </submittedName>
</protein>
<dbReference type="Gene3D" id="2.30.39.10">
    <property type="entry name" value="Alpha-1-antitrypsin, domain 1"/>
    <property type="match status" value="1"/>
</dbReference>
<dbReference type="InterPro" id="IPR023796">
    <property type="entry name" value="Serpin_dom"/>
</dbReference>
<keyword evidence="2" id="KW-0646">Protease inhibitor</keyword>
<feature type="domain" description="Serpin" evidence="6">
    <location>
        <begin position="52"/>
        <end position="407"/>
    </location>
</feature>
<dbReference type="InterPro" id="IPR023795">
    <property type="entry name" value="Serpin_CS"/>
</dbReference>
<evidence type="ECO:0000256" key="2">
    <source>
        <dbReference type="ARBA" id="ARBA00022690"/>
    </source>
</evidence>
<dbReference type="InterPro" id="IPR042185">
    <property type="entry name" value="Serpin_sf_2"/>
</dbReference>
<evidence type="ECO:0000256" key="5">
    <source>
        <dbReference type="SAM" id="SignalP"/>
    </source>
</evidence>
<evidence type="ECO:0000256" key="1">
    <source>
        <dbReference type="ARBA" id="ARBA00009500"/>
    </source>
</evidence>
<dbReference type="Gene3D" id="3.30.497.10">
    <property type="entry name" value="Antithrombin, subunit I, domain 2"/>
    <property type="match status" value="1"/>
</dbReference>
<dbReference type="GO" id="GO:0004867">
    <property type="term" value="F:serine-type endopeptidase inhibitor activity"/>
    <property type="evidence" value="ECO:0007669"/>
    <property type="project" value="UniProtKB-KW"/>
</dbReference>
<dbReference type="PROSITE" id="PS00284">
    <property type="entry name" value="SERPIN"/>
    <property type="match status" value="1"/>
</dbReference>
<evidence type="ECO:0000256" key="3">
    <source>
        <dbReference type="ARBA" id="ARBA00022900"/>
    </source>
</evidence>
<dbReference type="PANTHER" id="PTHR11461:SF211">
    <property type="entry name" value="GH10112P-RELATED"/>
    <property type="match status" value="1"/>
</dbReference>
<feature type="chain" id="PRO_5035741172" evidence="5">
    <location>
        <begin position="24"/>
        <end position="407"/>
    </location>
</feature>
<comment type="similarity">
    <text evidence="1 4">Belongs to the serpin family.</text>
</comment>
<dbReference type="InterPro" id="IPR042178">
    <property type="entry name" value="Serpin_sf_1"/>
</dbReference>
<evidence type="ECO:0000259" key="6">
    <source>
        <dbReference type="SMART" id="SM00093"/>
    </source>
</evidence>
<proteinExistence type="inferred from homology"/>
<dbReference type="InterPro" id="IPR000215">
    <property type="entry name" value="Serpin_fam"/>
</dbReference>
<dbReference type="Pfam" id="PF00079">
    <property type="entry name" value="Serpin"/>
    <property type="match status" value="1"/>
</dbReference>
<evidence type="ECO:0000256" key="4">
    <source>
        <dbReference type="RuleBase" id="RU000411"/>
    </source>
</evidence>
<dbReference type="SMART" id="SM00093">
    <property type="entry name" value="SERPIN"/>
    <property type="match status" value="1"/>
</dbReference>
<dbReference type="FunFam" id="3.30.497.10:FF:000001">
    <property type="entry name" value="Serine protease inhibitor"/>
    <property type="match status" value="1"/>
</dbReference>
<dbReference type="Proteomes" id="UP000807504">
    <property type="component" value="Unassembled WGS sequence"/>
</dbReference>
<organism evidence="7 8">
    <name type="scientific">Argiope bruennichi</name>
    <name type="common">Wasp spider</name>
    <name type="synonym">Aranea bruennichi</name>
    <dbReference type="NCBI Taxonomy" id="94029"/>
    <lineage>
        <taxon>Eukaryota</taxon>
        <taxon>Metazoa</taxon>
        <taxon>Ecdysozoa</taxon>
        <taxon>Arthropoda</taxon>
        <taxon>Chelicerata</taxon>
        <taxon>Arachnida</taxon>
        <taxon>Araneae</taxon>
        <taxon>Araneomorphae</taxon>
        <taxon>Entelegynae</taxon>
        <taxon>Araneoidea</taxon>
        <taxon>Araneidae</taxon>
        <taxon>Argiope</taxon>
    </lineage>
</organism>
<accession>A0A8T0EHX5</accession>
<keyword evidence="5" id="KW-0732">Signal</keyword>
<name>A0A8T0EHX5_ARGBR</name>
<dbReference type="SUPFAM" id="SSF56574">
    <property type="entry name" value="Serpins"/>
    <property type="match status" value="1"/>
</dbReference>
<keyword evidence="3" id="KW-0722">Serine protease inhibitor</keyword>
<sequence>MAVLRNNIWKVIFVMTVLSVSNASTASTETSTTETDGESLRNLGVINNKLAFDLMHQLTAGNKSENIFISPLSISMALGLLYYGAGGNTAKEMEKVLGYQDAGMTKKSIHRAFQSFLTHGLKESANFTLNAANAVLVDNKLELVSSFKEKAQKAYFANVTSVDFSSNAPEIKNDINNWVNKQTNGKIPQLLDNLDSETVFMILNAVYFKGHWKLPFRPDMTKEREFLNNGEKSEAKLVPMMHTYNRAGLASLSGCEILELPYIQDNIVMLIMLPEHGLKSFEEKLTHTYIDEILRRMSYDSYTYIIPKFKIDFYRNLIPQLKRLGLKTTFDDGDFSGMIANVTIPTSEFLHKAVIEVNEEGTKAAAAISLRLKKSEMTYFVADRPFFFVILDRRTKFILFMGRVTQM</sequence>
<evidence type="ECO:0000313" key="7">
    <source>
        <dbReference type="EMBL" id="KAF8773430.1"/>
    </source>
</evidence>
<keyword evidence="8" id="KW-1185">Reference proteome</keyword>
<comment type="caution">
    <text evidence="7">The sequence shown here is derived from an EMBL/GenBank/DDBJ whole genome shotgun (WGS) entry which is preliminary data.</text>
</comment>
<gene>
    <name evidence="7" type="ORF">HNY73_016095</name>
</gene>
<reference evidence="7" key="2">
    <citation type="submission" date="2020-06" db="EMBL/GenBank/DDBJ databases">
        <authorList>
            <person name="Sheffer M."/>
        </authorList>
    </citation>
    <scope>NUCLEOTIDE SEQUENCE</scope>
</reference>
<dbReference type="EMBL" id="JABXBU010002227">
    <property type="protein sequence ID" value="KAF8773430.1"/>
    <property type="molecule type" value="Genomic_DNA"/>
</dbReference>
<dbReference type="AlphaFoldDB" id="A0A8T0EHX5"/>
<dbReference type="PANTHER" id="PTHR11461">
    <property type="entry name" value="SERINE PROTEASE INHIBITOR, SERPIN"/>
    <property type="match status" value="1"/>
</dbReference>
<feature type="signal peptide" evidence="5">
    <location>
        <begin position="1"/>
        <end position="23"/>
    </location>
</feature>
<reference evidence="7" key="1">
    <citation type="journal article" date="2020" name="bioRxiv">
        <title>Chromosome-level reference genome of the European wasp spider Argiope bruennichi: a resource for studies on range expansion and evolutionary adaptation.</title>
        <authorList>
            <person name="Sheffer M.M."/>
            <person name="Hoppe A."/>
            <person name="Krehenwinkel H."/>
            <person name="Uhl G."/>
            <person name="Kuss A.W."/>
            <person name="Jensen L."/>
            <person name="Jensen C."/>
            <person name="Gillespie R.G."/>
            <person name="Hoff K.J."/>
            <person name="Prost S."/>
        </authorList>
    </citation>
    <scope>NUCLEOTIDE SEQUENCE</scope>
</reference>
<dbReference type="GO" id="GO:0005615">
    <property type="term" value="C:extracellular space"/>
    <property type="evidence" value="ECO:0007669"/>
    <property type="project" value="InterPro"/>
</dbReference>
<evidence type="ECO:0000313" key="8">
    <source>
        <dbReference type="Proteomes" id="UP000807504"/>
    </source>
</evidence>